<keyword evidence="7" id="KW-0157">Chromophore</keyword>
<evidence type="ECO:0000256" key="8">
    <source>
        <dbReference type="ARBA" id="ARBA00023136"/>
    </source>
</evidence>
<dbReference type="InterPro" id="IPR036001">
    <property type="entry name" value="PS_II_antenna-like_sf"/>
</dbReference>
<dbReference type="EMBL" id="MLFT02000010">
    <property type="protein sequence ID" value="PHT36182.1"/>
    <property type="molecule type" value="Genomic_DNA"/>
</dbReference>
<evidence type="ECO:0000256" key="5">
    <source>
        <dbReference type="ARBA" id="ARBA00022692"/>
    </source>
</evidence>
<feature type="region of interest" description="Disordered" evidence="10">
    <location>
        <begin position="41"/>
        <end position="61"/>
    </location>
</feature>
<dbReference type="GO" id="GO:0009523">
    <property type="term" value="C:photosystem II"/>
    <property type="evidence" value="ECO:0007669"/>
    <property type="project" value="UniProtKB-KW"/>
</dbReference>
<keyword evidence="9" id="KW-0604">Photosystem II</keyword>
<keyword evidence="8" id="KW-0472">Membrane</keyword>
<evidence type="ECO:0000256" key="4">
    <source>
        <dbReference type="ARBA" id="ARBA00022640"/>
    </source>
</evidence>
<comment type="subcellular location">
    <subcellularLocation>
        <location evidence="1">Membrane</location>
        <topology evidence="1">Multi-pass membrane protein</topology>
    </subcellularLocation>
</comment>
<dbReference type="Proteomes" id="UP000224567">
    <property type="component" value="Unassembled WGS sequence"/>
</dbReference>
<name>A0A2G2VT98_CAPBA</name>
<dbReference type="Gene3D" id="3.10.680.10">
    <property type="entry name" value="Photosystem II CP47 reaction center protein"/>
    <property type="match status" value="1"/>
</dbReference>
<evidence type="ECO:0000256" key="1">
    <source>
        <dbReference type="ARBA" id="ARBA00004141"/>
    </source>
</evidence>
<evidence type="ECO:0000256" key="6">
    <source>
        <dbReference type="ARBA" id="ARBA00022989"/>
    </source>
</evidence>
<dbReference type="InterPro" id="IPR000932">
    <property type="entry name" value="PS_antenna-like"/>
</dbReference>
<dbReference type="Pfam" id="PF00421">
    <property type="entry name" value="PSII"/>
    <property type="match status" value="1"/>
</dbReference>
<reference evidence="11 12" key="1">
    <citation type="journal article" date="2017" name="Genome Biol.">
        <title>New reference genome sequences of hot pepper reveal the massive evolution of plant disease-resistance genes by retroduplication.</title>
        <authorList>
            <person name="Kim S."/>
            <person name="Park J."/>
            <person name="Yeom S.I."/>
            <person name="Kim Y.M."/>
            <person name="Seo E."/>
            <person name="Kim K.T."/>
            <person name="Kim M.S."/>
            <person name="Lee J.M."/>
            <person name="Cheong K."/>
            <person name="Shin H.S."/>
            <person name="Kim S.B."/>
            <person name="Han K."/>
            <person name="Lee J."/>
            <person name="Park M."/>
            <person name="Lee H.A."/>
            <person name="Lee H.Y."/>
            <person name="Lee Y."/>
            <person name="Oh S."/>
            <person name="Lee J.H."/>
            <person name="Choi E."/>
            <person name="Choi E."/>
            <person name="Lee S.E."/>
            <person name="Jeon J."/>
            <person name="Kim H."/>
            <person name="Choi G."/>
            <person name="Song H."/>
            <person name="Lee J."/>
            <person name="Lee S.C."/>
            <person name="Kwon J.K."/>
            <person name="Lee H.Y."/>
            <person name="Koo N."/>
            <person name="Hong Y."/>
            <person name="Kim R.W."/>
            <person name="Kang W.H."/>
            <person name="Huh J.H."/>
            <person name="Kang B.C."/>
            <person name="Yang T.J."/>
            <person name="Lee Y.H."/>
            <person name="Bennetzen J.L."/>
            <person name="Choi D."/>
        </authorList>
    </citation>
    <scope>NUCLEOTIDE SEQUENCE [LARGE SCALE GENOMIC DNA]</scope>
    <source>
        <strain evidence="12">cv. PBC81</strain>
    </source>
</reference>
<keyword evidence="4" id="KW-0934">Plastid</keyword>
<dbReference type="STRING" id="33114.A0A2G2VT98"/>
<proteinExistence type="predicted"/>
<keyword evidence="2" id="KW-0148">Chlorophyll</keyword>
<keyword evidence="5" id="KW-0812">Transmembrane</keyword>
<organism evidence="11 12">
    <name type="scientific">Capsicum baccatum</name>
    <name type="common">Peruvian pepper</name>
    <dbReference type="NCBI Taxonomy" id="33114"/>
    <lineage>
        <taxon>Eukaryota</taxon>
        <taxon>Viridiplantae</taxon>
        <taxon>Streptophyta</taxon>
        <taxon>Embryophyta</taxon>
        <taxon>Tracheophyta</taxon>
        <taxon>Spermatophyta</taxon>
        <taxon>Magnoliopsida</taxon>
        <taxon>eudicotyledons</taxon>
        <taxon>Gunneridae</taxon>
        <taxon>Pentapetalae</taxon>
        <taxon>asterids</taxon>
        <taxon>lamiids</taxon>
        <taxon>Solanales</taxon>
        <taxon>Solanaceae</taxon>
        <taxon>Solanoideae</taxon>
        <taxon>Capsiceae</taxon>
        <taxon>Capsicum</taxon>
    </lineage>
</organism>
<keyword evidence="12" id="KW-1185">Reference proteome</keyword>
<gene>
    <name evidence="11" type="ORF">CQW23_23882</name>
</gene>
<dbReference type="AlphaFoldDB" id="A0A2G2VT98"/>
<sequence>MLQTRNDIIWATAAADLGDDREEVWHHGWRRCPWLVRRRRSPAGRRREGEENGGSRSGECSNRFGINGASLAMGGRRFGSDEIVRADIPFRRDESKYSVEQVGVIATDEFYNSELNAVSYSDLIAVKKMILYSNG</sequence>
<evidence type="ECO:0000256" key="7">
    <source>
        <dbReference type="ARBA" id="ARBA00022991"/>
    </source>
</evidence>
<comment type="caution">
    <text evidence="11">The sequence shown here is derived from an EMBL/GenBank/DDBJ whole genome shotgun (WGS) entry which is preliminary data.</text>
</comment>
<protein>
    <submittedName>
        <fullName evidence="11">Uncharacterized protein</fullName>
    </submittedName>
</protein>
<dbReference type="SUPFAM" id="SSF161077">
    <property type="entry name" value="Photosystem II antenna protein-like"/>
    <property type="match status" value="1"/>
</dbReference>
<dbReference type="GO" id="GO:0009767">
    <property type="term" value="P:photosynthetic electron transport chain"/>
    <property type="evidence" value="ECO:0007669"/>
    <property type="project" value="InterPro"/>
</dbReference>
<evidence type="ECO:0000256" key="2">
    <source>
        <dbReference type="ARBA" id="ARBA00022494"/>
    </source>
</evidence>
<keyword evidence="3" id="KW-0602">Photosynthesis</keyword>
<evidence type="ECO:0000256" key="9">
    <source>
        <dbReference type="ARBA" id="ARBA00023276"/>
    </source>
</evidence>
<reference evidence="12" key="2">
    <citation type="journal article" date="2017" name="J. Anim. Genet.">
        <title>Multiple reference genome sequences of hot pepper reveal the massive evolution of plant disease resistance genes by retroduplication.</title>
        <authorList>
            <person name="Kim S."/>
            <person name="Park J."/>
            <person name="Yeom S.-I."/>
            <person name="Kim Y.-M."/>
            <person name="Seo E."/>
            <person name="Kim K.-T."/>
            <person name="Kim M.-S."/>
            <person name="Lee J.M."/>
            <person name="Cheong K."/>
            <person name="Shin H.-S."/>
            <person name="Kim S.-B."/>
            <person name="Han K."/>
            <person name="Lee J."/>
            <person name="Park M."/>
            <person name="Lee H.-A."/>
            <person name="Lee H.-Y."/>
            <person name="Lee Y."/>
            <person name="Oh S."/>
            <person name="Lee J.H."/>
            <person name="Choi E."/>
            <person name="Choi E."/>
            <person name="Lee S.E."/>
            <person name="Jeon J."/>
            <person name="Kim H."/>
            <person name="Choi G."/>
            <person name="Song H."/>
            <person name="Lee J."/>
            <person name="Lee S.-C."/>
            <person name="Kwon J.-K."/>
            <person name="Lee H.-Y."/>
            <person name="Koo N."/>
            <person name="Hong Y."/>
            <person name="Kim R.W."/>
            <person name="Kang W.-H."/>
            <person name="Huh J.H."/>
            <person name="Kang B.-C."/>
            <person name="Yang T.-J."/>
            <person name="Lee Y.-H."/>
            <person name="Bennetzen J.L."/>
            <person name="Choi D."/>
        </authorList>
    </citation>
    <scope>NUCLEOTIDE SEQUENCE [LARGE SCALE GENOMIC DNA]</scope>
    <source>
        <strain evidence="12">cv. PBC81</strain>
    </source>
</reference>
<evidence type="ECO:0000256" key="3">
    <source>
        <dbReference type="ARBA" id="ARBA00022531"/>
    </source>
</evidence>
<keyword evidence="6" id="KW-1133">Transmembrane helix</keyword>
<dbReference type="GO" id="GO:0016168">
    <property type="term" value="F:chlorophyll binding"/>
    <property type="evidence" value="ECO:0007669"/>
    <property type="project" value="UniProtKB-KW"/>
</dbReference>
<evidence type="ECO:0000256" key="10">
    <source>
        <dbReference type="SAM" id="MobiDB-lite"/>
    </source>
</evidence>
<accession>A0A2G2VT98</accession>
<evidence type="ECO:0000313" key="12">
    <source>
        <dbReference type="Proteomes" id="UP000224567"/>
    </source>
</evidence>
<evidence type="ECO:0000313" key="11">
    <source>
        <dbReference type="EMBL" id="PHT36182.1"/>
    </source>
</evidence>